<evidence type="ECO:0000313" key="1">
    <source>
        <dbReference type="EMBL" id="CAD7685125.1"/>
    </source>
</evidence>
<gene>
    <name evidence="1" type="ORF">NYPRO_LOCUS17918</name>
</gene>
<dbReference type="EMBL" id="CAJHUB010000760">
    <property type="protein sequence ID" value="CAD7685125.1"/>
    <property type="molecule type" value="Genomic_DNA"/>
</dbReference>
<organism evidence="1 2">
    <name type="scientific">Nyctereutes procyonoides</name>
    <name type="common">Raccoon dog</name>
    <name type="synonym">Canis procyonoides</name>
    <dbReference type="NCBI Taxonomy" id="34880"/>
    <lineage>
        <taxon>Eukaryota</taxon>
        <taxon>Metazoa</taxon>
        <taxon>Chordata</taxon>
        <taxon>Craniata</taxon>
        <taxon>Vertebrata</taxon>
        <taxon>Euteleostomi</taxon>
        <taxon>Mammalia</taxon>
        <taxon>Eutheria</taxon>
        <taxon>Laurasiatheria</taxon>
        <taxon>Carnivora</taxon>
        <taxon>Caniformia</taxon>
        <taxon>Canidae</taxon>
        <taxon>Nyctereutes</taxon>
    </lineage>
</organism>
<proteinExistence type="predicted"/>
<comment type="caution">
    <text evidence="1">The sequence shown here is derived from an EMBL/GenBank/DDBJ whole genome shotgun (WGS) entry which is preliminary data.</text>
</comment>
<accession>A0A811Z740</accession>
<keyword evidence="2" id="KW-1185">Reference proteome</keyword>
<protein>
    <submittedName>
        <fullName evidence="1">(raccoon dog) hypothetical protein</fullName>
    </submittedName>
</protein>
<name>A0A811Z740_NYCPR</name>
<dbReference type="Proteomes" id="UP000645828">
    <property type="component" value="Unassembled WGS sequence"/>
</dbReference>
<sequence>MHSQALGGFPPAQPWVLAPSQLWMRRMRLRDVKSLLVLSPNLESHAARLSFSRNLNPRLPEVNIYQVLTCTWDCVRHSRNNPRCLRCCYIAEWAPPDPSWAVDGAVALDEAWARQCHCRSHGSGASHPAWMASRPGPLHGPEMSKSFSLTEGGSVWNLEEGLSFSPFLCETPLTSGDVY</sequence>
<evidence type="ECO:0000313" key="2">
    <source>
        <dbReference type="Proteomes" id="UP000645828"/>
    </source>
</evidence>
<dbReference type="AlphaFoldDB" id="A0A811Z740"/>
<reference evidence="1" key="1">
    <citation type="submission" date="2020-12" db="EMBL/GenBank/DDBJ databases">
        <authorList>
            <consortium name="Molecular Ecology Group"/>
        </authorList>
    </citation>
    <scope>NUCLEOTIDE SEQUENCE</scope>
    <source>
        <strain evidence="1">TBG_1078</strain>
    </source>
</reference>